<dbReference type="AlphaFoldDB" id="A0A225DJH6"/>
<keyword evidence="1" id="KW-0812">Transmembrane</keyword>
<gene>
    <name evidence="2" type="ORF">FRUB_09108</name>
</gene>
<accession>A0A225DJH6</accession>
<evidence type="ECO:0008006" key="4">
    <source>
        <dbReference type="Google" id="ProtNLM"/>
    </source>
</evidence>
<feature type="transmembrane region" description="Helical" evidence="1">
    <location>
        <begin position="323"/>
        <end position="341"/>
    </location>
</feature>
<name>A0A225DJH6_9BACT</name>
<organism evidence="2 3">
    <name type="scientific">Fimbriiglobus ruber</name>
    <dbReference type="NCBI Taxonomy" id="1908690"/>
    <lineage>
        <taxon>Bacteria</taxon>
        <taxon>Pseudomonadati</taxon>
        <taxon>Planctomycetota</taxon>
        <taxon>Planctomycetia</taxon>
        <taxon>Gemmatales</taxon>
        <taxon>Gemmataceae</taxon>
        <taxon>Fimbriiglobus</taxon>
    </lineage>
</organism>
<feature type="transmembrane region" description="Helical" evidence="1">
    <location>
        <begin position="264"/>
        <end position="285"/>
    </location>
</feature>
<evidence type="ECO:0000313" key="3">
    <source>
        <dbReference type="Proteomes" id="UP000214646"/>
    </source>
</evidence>
<reference evidence="3" key="1">
    <citation type="submission" date="2017-06" db="EMBL/GenBank/DDBJ databases">
        <title>Genome analysis of Fimbriiglobus ruber SP5, the first member of the order Planctomycetales with confirmed chitinolytic capability.</title>
        <authorList>
            <person name="Ravin N.V."/>
            <person name="Rakitin A.L."/>
            <person name="Ivanova A.A."/>
            <person name="Beletsky A.V."/>
            <person name="Kulichevskaya I.S."/>
            <person name="Mardanov A.V."/>
            <person name="Dedysh S.N."/>
        </authorList>
    </citation>
    <scope>NUCLEOTIDE SEQUENCE [LARGE SCALE GENOMIC DNA]</scope>
    <source>
        <strain evidence="3">SP5</strain>
    </source>
</reference>
<keyword evidence="1" id="KW-1133">Transmembrane helix</keyword>
<keyword evidence="1" id="KW-0472">Membrane</keyword>
<keyword evidence="3" id="KW-1185">Reference proteome</keyword>
<feature type="transmembrane region" description="Helical" evidence="1">
    <location>
        <begin position="201"/>
        <end position="225"/>
    </location>
</feature>
<proteinExistence type="predicted"/>
<sequence>MTTVLVFGTWLAMTLSAGAFVKRYGYNMPRLDEWLFVPVLFGHERAEDWVVARHNEHRYPLARLAYLGLNAASGQDFRAGMWVTVGLLSTSAALLLGAARHVRGRSALIDVFIPVLLLNAGHAENLTMGYQIVFSFTVAFVAAFLAVVAWAPALGPRVTVAACGAIVLGLALGGGTGWAFVPGLAAFAVTRLPAVARSSSYPILTTTLLAVPLALAIAYVVGSLIEMRTAGTGRTPNDLPTTLAVAFDFWTVALGGAGQTGYPLPGAVCVGCLAEGGLVAAAIAWARPGERARVAGFAAVVAGGVLLSLAVGVSRPVGNESRYAAFGAIVLCAVILIHTAWGPGQPRVGPGFLLIPACAAGVAWMDWQVGTQFARIHEDRTAMLNRDVRLGLPVNLLAERHVFFPMPGYNRCFELLYTSGHKSLRSAGPPRSFKVVPIPLPPGARLPAWDGHGPAPAFEMSLPSVLTLAALRLEFDCPDMRYFEVYRLELPRNSDDSAGVTSMWLVPGRRTAVFRVEQTLDRIIIRPLAPTTGLVLVKCEAILAD</sequence>
<protein>
    <recommendedName>
        <fullName evidence="4">Glycosyltransferase RgtA/B/C/D-like domain-containing protein</fullName>
    </recommendedName>
</protein>
<feature type="transmembrane region" description="Helical" evidence="1">
    <location>
        <begin position="79"/>
        <end position="99"/>
    </location>
</feature>
<feature type="transmembrane region" description="Helical" evidence="1">
    <location>
        <begin position="292"/>
        <end position="311"/>
    </location>
</feature>
<evidence type="ECO:0000256" key="1">
    <source>
        <dbReference type="SAM" id="Phobius"/>
    </source>
</evidence>
<feature type="transmembrane region" description="Helical" evidence="1">
    <location>
        <begin position="129"/>
        <end position="151"/>
    </location>
</feature>
<comment type="caution">
    <text evidence="2">The sequence shown here is derived from an EMBL/GenBank/DDBJ whole genome shotgun (WGS) entry which is preliminary data.</text>
</comment>
<dbReference type="EMBL" id="NIDE01000017">
    <property type="protein sequence ID" value="OWK36545.1"/>
    <property type="molecule type" value="Genomic_DNA"/>
</dbReference>
<evidence type="ECO:0000313" key="2">
    <source>
        <dbReference type="EMBL" id="OWK36545.1"/>
    </source>
</evidence>
<dbReference type="Proteomes" id="UP000214646">
    <property type="component" value="Unassembled WGS sequence"/>
</dbReference>
<feature type="transmembrane region" description="Helical" evidence="1">
    <location>
        <begin position="158"/>
        <end position="181"/>
    </location>
</feature>